<name>A0A4Y7SG77_COPMI</name>
<organism evidence="5 6">
    <name type="scientific">Coprinellus micaceus</name>
    <name type="common">Glistening ink-cap mushroom</name>
    <name type="synonym">Coprinus micaceus</name>
    <dbReference type="NCBI Taxonomy" id="71717"/>
    <lineage>
        <taxon>Eukaryota</taxon>
        <taxon>Fungi</taxon>
        <taxon>Dikarya</taxon>
        <taxon>Basidiomycota</taxon>
        <taxon>Agaricomycotina</taxon>
        <taxon>Agaricomycetes</taxon>
        <taxon>Agaricomycetidae</taxon>
        <taxon>Agaricales</taxon>
        <taxon>Agaricineae</taxon>
        <taxon>Psathyrellaceae</taxon>
        <taxon>Coprinellus</taxon>
    </lineage>
</organism>
<accession>A0A4Y7SG77</accession>
<keyword evidence="6" id="KW-1185">Reference proteome</keyword>
<dbReference type="Gene3D" id="3.30.420.40">
    <property type="match status" value="1"/>
</dbReference>
<gene>
    <name evidence="5" type="ORF">FA13DRAFT_1800633</name>
</gene>
<evidence type="ECO:0000313" key="6">
    <source>
        <dbReference type="Proteomes" id="UP000298030"/>
    </source>
</evidence>
<reference evidence="5 6" key="1">
    <citation type="journal article" date="2019" name="Nat. Ecol. Evol.">
        <title>Megaphylogeny resolves global patterns of mushroom evolution.</title>
        <authorList>
            <person name="Varga T."/>
            <person name="Krizsan K."/>
            <person name="Foldi C."/>
            <person name="Dima B."/>
            <person name="Sanchez-Garcia M."/>
            <person name="Sanchez-Ramirez S."/>
            <person name="Szollosi G.J."/>
            <person name="Szarkandi J.G."/>
            <person name="Papp V."/>
            <person name="Albert L."/>
            <person name="Andreopoulos W."/>
            <person name="Angelini C."/>
            <person name="Antonin V."/>
            <person name="Barry K.W."/>
            <person name="Bougher N.L."/>
            <person name="Buchanan P."/>
            <person name="Buyck B."/>
            <person name="Bense V."/>
            <person name="Catcheside P."/>
            <person name="Chovatia M."/>
            <person name="Cooper J."/>
            <person name="Damon W."/>
            <person name="Desjardin D."/>
            <person name="Finy P."/>
            <person name="Geml J."/>
            <person name="Haridas S."/>
            <person name="Hughes K."/>
            <person name="Justo A."/>
            <person name="Karasinski D."/>
            <person name="Kautmanova I."/>
            <person name="Kiss B."/>
            <person name="Kocsube S."/>
            <person name="Kotiranta H."/>
            <person name="LaButti K.M."/>
            <person name="Lechner B.E."/>
            <person name="Liimatainen K."/>
            <person name="Lipzen A."/>
            <person name="Lukacs Z."/>
            <person name="Mihaltcheva S."/>
            <person name="Morgado L.N."/>
            <person name="Niskanen T."/>
            <person name="Noordeloos M.E."/>
            <person name="Ohm R.A."/>
            <person name="Ortiz-Santana B."/>
            <person name="Ovrebo C."/>
            <person name="Racz N."/>
            <person name="Riley R."/>
            <person name="Savchenko A."/>
            <person name="Shiryaev A."/>
            <person name="Soop K."/>
            <person name="Spirin V."/>
            <person name="Szebenyi C."/>
            <person name="Tomsovsky M."/>
            <person name="Tulloss R.E."/>
            <person name="Uehling J."/>
            <person name="Grigoriev I.V."/>
            <person name="Vagvolgyi C."/>
            <person name="Papp T."/>
            <person name="Martin F.M."/>
            <person name="Miettinen O."/>
            <person name="Hibbett D.S."/>
            <person name="Nagy L.G."/>
        </authorList>
    </citation>
    <scope>NUCLEOTIDE SEQUENCE [LARGE SCALE GENOMIC DNA]</scope>
    <source>
        <strain evidence="5 6">FP101781</strain>
    </source>
</reference>
<dbReference type="PANTHER" id="PTHR19375">
    <property type="entry name" value="HEAT SHOCK PROTEIN 70KDA"/>
    <property type="match status" value="1"/>
</dbReference>
<protein>
    <submittedName>
        <fullName evidence="5">Uncharacterized protein</fullName>
    </submittedName>
</protein>
<dbReference type="Proteomes" id="UP000298030">
    <property type="component" value="Unassembled WGS sequence"/>
</dbReference>
<proteinExistence type="inferred from homology"/>
<feature type="compositionally biased region" description="Polar residues" evidence="4">
    <location>
        <begin position="451"/>
        <end position="482"/>
    </location>
</feature>
<evidence type="ECO:0000256" key="4">
    <source>
        <dbReference type="SAM" id="MobiDB-lite"/>
    </source>
</evidence>
<dbReference type="InterPro" id="IPR013126">
    <property type="entry name" value="Hsp_70_fam"/>
</dbReference>
<dbReference type="AlphaFoldDB" id="A0A4Y7SG77"/>
<dbReference type="InterPro" id="IPR029047">
    <property type="entry name" value="HSP70_peptide-bd_sf"/>
</dbReference>
<feature type="region of interest" description="Disordered" evidence="4">
    <location>
        <begin position="348"/>
        <end position="369"/>
    </location>
</feature>
<dbReference type="GO" id="GO:0140662">
    <property type="term" value="F:ATP-dependent protein folding chaperone"/>
    <property type="evidence" value="ECO:0007669"/>
    <property type="project" value="InterPro"/>
</dbReference>
<dbReference type="Pfam" id="PF00012">
    <property type="entry name" value="HSP70"/>
    <property type="match status" value="1"/>
</dbReference>
<dbReference type="GO" id="GO:0005524">
    <property type="term" value="F:ATP binding"/>
    <property type="evidence" value="ECO:0007669"/>
    <property type="project" value="UniProtKB-KW"/>
</dbReference>
<feature type="region of interest" description="Disordered" evidence="4">
    <location>
        <begin position="451"/>
        <end position="483"/>
    </location>
</feature>
<evidence type="ECO:0000256" key="1">
    <source>
        <dbReference type="ARBA" id="ARBA00022741"/>
    </source>
</evidence>
<evidence type="ECO:0000313" key="5">
    <source>
        <dbReference type="EMBL" id="TEB20808.1"/>
    </source>
</evidence>
<comment type="caution">
    <text evidence="5">The sequence shown here is derived from an EMBL/GenBank/DDBJ whole genome shotgun (WGS) entry which is preliminary data.</text>
</comment>
<dbReference type="Gene3D" id="2.60.34.10">
    <property type="entry name" value="Substrate Binding Domain Of DNAk, Chain A, domain 1"/>
    <property type="match status" value="1"/>
</dbReference>
<evidence type="ECO:0000256" key="3">
    <source>
        <dbReference type="RuleBase" id="RU003322"/>
    </source>
</evidence>
<dbReference type="EMBL" id="QPFP01000131">
    <property type="protein sequence ID" value="TEB20808.1"/>
    <property type="molecule type" value="Genomic_DNA"/>
</dbReference>
<keyword evidence="1 3" id="KW-0547">Nucleotide-binding</keyword>
<dbReference type="SUPFAM" id="SSF100920">
    <property type="entry name" value="Heat shock protein 70kD (HSP70), peptide-binding domain"/>
    <property type="match status" value="1"/>
</dbReference>
<dbReference type="STRING" id="71717.A0A4Y7SG77"/>
<keyword evidence="2 3" id="KW-0067">ATP-binding</keyword>
<evidence type="ECO:0000256" key="2">
    <source>
        <dbReference type="ARBA" id="ARBA00022840"/>
    </source>
</evidence>
<comment type="similarity">
    <text evidence="3">Belongs to the heat shock protein 70 family.</text>
</comment>
<sequence length="565" mass="63243">MSSGVQGIEVRKCQLDSFLCEIRKAELPADGRSQAQILHWSEEDRQLVIWEWPCYDDATSTKVPPDELEGHRQEYYFRAPSCLCAYLDDDLAYSECKITLIEPVPENKRDPRRRPFIGEANVHETIVVGGSTRIPCISKLVSNFFNGVEPNNDTSEVTRISSSSPRWRTPSLGTASGAVTALIKRIATKKSEIFSTYADNQPGIVISTEHGLERTCTKENHLLSEFELFSYPSALRGGCQVRRPTITNNISRPSEDEMGFNAEKYKAHHLSNSINDDKLAVKFGARARDKPESAIDEPISWLATPRRIPRASRVLNPTANILSDNALEKVQVVLFLRDASPSHVSRLLVAPRPPSSSVTPPSPTRNPTMGAIAVSQPIVQSVRKRKRGRARWWFPKPRWNDNPRHERCPSPATAREPLANLPHQRQLEMIMAHNNQDNPSVDFVKFTQSRIPQRPDQPQQHSNQPPFLNPDTNHAPSGNTFSPGMLNDFRRCSPSNPPNSMPGRPPSMAGISQLAQAPDRANQIRMSIRNNENMVNQPNANSAMRPDLATAITSARCRSLARSNR</sequence>